<feature type="domain" description="NADP-dependent oxidoreductase" evidence="4">
    <location>
        <begin position="33"/>
        <end position="335"/>
    </location>
</feature>
<dbReference type="RefSeq" id="WP_209705211.1">
    <property type="nucleotide sequence ID" value="NZ_JAFIDA010000001.1"/>
</dbReference>
<evidence type="ECO:0000313" key="5">
    <source>
        <dbReference type="EMBL" id="MBP1326271.1"/>
    </source>
</evidence>
<dbReference type="Proteomes" id="UP000675163">
    <property type="component" value="Unassembled WGS sequence"/>
</dbReference>
<dbReference type="EC" id="1.1.1.-" evidence="5"/>
<comment type="similarity">
    <text evidence="1">Belongs to the shaker potassium channel beta subunit family.</text>
</comment>
<sequence>MSIQLTPAYAPAADRYERMKYRAVGRHGLKLPEISLGTWHNFGDDTPIARQRELLRHAFDLGIIHFDLANGYGPPAGSTEKNVGRILEEDFASLREELIISTKAGYPFGPGINSTGGNKKYLQSSLDHSLTSLRLDYVDVFYSHRFDPETPLEETADALAEIVKSGKARYIGISSYSAERTTEMTAQLERAGVPLFIHQPSYSMLNRWVEEGEPSLLDVTAQVGSGVIAFSPLAQGLLTNKYLNGVPEGSRATQGKTLRDGMLSDANIERIRSLNAIAERRNQTLAQMALAWVLRDERITSVLVGASKTSQLDDSVQALAAEPFTAAELAEIEEFAQDGNINIWTASSNG</sequence>
<keyword evidence="3 5" id="KW-0560">Oxidoreductase</keyword>
<dbReference type="PRINTS" id="PR01577">
    <property type="entry name" value="KCNABCHANNEL"/>
</dbReference>
<evidence type="ECO:0000256" key="3">
    <source>
        <dbReference type="ARBA" id="ARBA00023002"/>
    </source>
</evidence>
<comment type="caution">
    <text evidence="5">The sequence shown here is derived from an EMBL/GenBank/DDBJ whole genome shotgun (WGS) entry which is preliminary data.</text>
</comment>
<keyword evidence="6" id="KW-1185">Reference proteome</keyword>
<dbReference type="Gene3D" id="3.20.20.100">
    <property type="entry name" value="NADP-dependent oxidoreductase domain"/>
    <property type="match status" value="1"/>
</dbReference>
<gene>
    <name evidence="5" type="ORF">JOF28_001503</name>
</gene>
<protein>
    <submittedName>
        <fullName evidence="5">L-glyceraldehyde 3-phosphate reductase</fullName>
        <ecNumber evidence="5">1.1.1.-</ecNumber>
    </submittedName>
</protein>
<keyword evidence="2" id="KW-0521">NADP</keyword>
<dbReference type="InterPro" id="IPR005399">
    <property type="entry name" value="K_chnl_volt-dep_bsu_KCNAB-rel"/>
</dbReference>
<dbReference type="Pfam" id="PF00248">
    <property type="entry name" value="Aldo_ket_red"/>
    <property type="match status" value="1"/>
</dbReference>
<evidence type="ECO:0000256" key="2">
    <source>
        <dbReference type="ARBA" id="ARBA00022857"/>
    </source>
</evidence>
<dbReference type="PANTHER" id="PTHR43150:SF4">
    <property type="entry name" value="L-GLYCERALDEHYDE 3-PHOSPHATE REDUCTASE"/>
    <property type="match status" value="1"/>
</dbReference>
<organism evidence="5 6">
    <name type="scientific">Leucobacter exalbidus</name>
    <dbReference type="NCBI Taxonomy" id="662960"/>
    <lineage>
        <taxon>Bacteria</taxon>
        <taxon>Bacillati</taxon>
        <taxon>Actinomycetota</taxon>
        <taxon>Actinomycetes</taxon>
        <taxon>Micrococcales</taxon>
        <taxon>Microbacteriaceae</taxon>
        <taxon>Leucobacter</taxon>
    </lineage>
</organism>
<dbReference type="SUPFAM" id="SSF51430">
    <property type="entry name" value="NAD(P)-linked oxidoreductase"/>
    <property type="match status" value="1"/>
</dbReference>
<dbReference type="InterPro" id="IPR023210">
    <property type="entry name" value="NADP_OxRdtase_dom"/>
</dbReference>
<evidence type="ECO:0000256" key="1">
    <source>
        <dbReference type="ARBA" id="ARBA00006515"/>
    </source>
</evidence>
<reference evidence="5" key="1">
    <citation type="submission" date="2021-02" db="EMBL/GenBank/DDBJ databases">
        <title>Sequencing the genomes of 1000 actinobacteria strains.</title>
        <authorList>
            <person name="Klenk H.-P."/>
        </authorList>
    </citation>
    <scope>NUCLEOTIDE SEQUENCE</scope>
    <source>
        <strain evidence="5">DSM 22850</strain>
    </source>
</reference>
<dbReference type="InterPro" id="IPR036812">
    <property type="entry name" value="NAD(P)_OxRdtase_dom_sf"/>
</dbReference>
<dbReference type="PANTHER" id="PTHR43150">
    <property type="entry name" value="HYPERKINETIC, ISOFORM M"/>
    <property type="match status" value="1"/>
</dbReference>
<accession>A0A940PW67</accession>
<dbReference type="GO" id="GO:0016491">
    <property type="term" value="F:oxidoreductase activity"/>
    <property type="evidence" value="ECO:0007669"/>
    <property type="project" value="UniProtKB-KW"/>
</dbReference>
<dbReference type="NCBIfam" id="NF007388">
    <property type="entry name" value="PRK09912.1"/>
    <property type="match status" value="1"/>
</dbReference>
<evidence type="ECO:0000259" key="4">
    <source>
        <dbReference type="Pfam" id="PF00248"/>
    </source>
</evidence>
<evidence type="ECO:0000313" key="6">
    <source>
        <dbReference type="Proteomes" id="UP000675163"/>
    </source>
</evidence>
<dbReference type="AlphaFoldDB" id="A0A940PW67"/>
<dbReference type="EMBL" id="JAFIDA010000001">
    <property type="protein sequence ID" value="MBP1326271.1"/>
    <property type="molecule type" value="Genomic_DNA"/>
</dbReference>
<proteinExistence type="inferred from homology"/>
<dbReference type="GO" id="GO:0051596">
    <property type="term" value="P:methylglyoxal catabolic process"/>
    <property type="evidence" value="ECO:0007669"/>
    <property type="project" value="TreeGrafter"/>
</dbReference>
<name>A0A940PW67_9MICO</name>